<evidence type="ECO:0000313" key="2">
    <source>
        <dbReference type="EMBL" id="OGY25877.1"/>
    </source>
</evidence>
<proteinExistence type="predicted"/>
<accession>A0A1G1WF46</accession>
<dbReference type="STRING" id="1802595.A2134_01815"/>
<organism evidence="2 3">
    <name type="scientific">Candidatus Woykebacteria bacterium RBG_16_39_9b</name>
    <dbReference type="NCBI Taxonomy" id="1802595"/>
    <lineage>
        <taxon>Bacteria</taxon>
        <taxon>Candidatus Woykeibacteriota</taxon>
    </lineage>
</organism>
<feature type="transmembrane region" description="Helical" evidence="1">
    <location>
        <begin position="82"/>
        <end position="104"/>
    </location>
</feature>
<feature type="transmembrane region" description="Helical" evidence="1">
    <location>
        <begin position="12"/>
        <end position="32"/>
    </location>
</feature>
<keyword evidence="1" id="KW-0812">Transmembrane</keyword>
<dbReference type="Proteomes" id="UP000178162">
    <property type="component" value="Unassembled WGS sequence"/>
</dbReference>
<dbReference type="AlphaFoldDB" id="A0A1G1WF46"/>
<keyword evidence="1" id="KW-1133">Transmembrane helix</keyword>
<protein>
    <submittedName>
        <fullName evidence="2">Uncharacterized protein</fullName>
    </submittedName>
</protein>
<feature type="transmembrane region" description="Helical" evidence="1">
    <location>
        <begin position="39"/>
        <end position="70"/>
    </location>
</feature>
<keyword evidence="1" id="KW-0472">Membrane</keyword>
<sequence>MLTLNGKEVKGPLGYVLAAIAMFIVVVALLLAMAMLLSVVIGLVFGIVWLLLFLAFVLITVGVIAAMSIAWPILLLSSWTPFFVYMPVFVAWLLLLGLLAMKLVKLMPEYEAR</sequence>
<comment type="caution">
    <text evidence="2">The sequence shown here is derived from an EMBL/GenBank/DDBJ whole genome shotgun (WGS) entry which is preliminary data.</text>
</comment>
<reference evidence="2 3" key="1">
    <citation type="journal article" date="2016" name="Nat. Commun.">
        <title>Thousands of microbial genomes shed light on interconnected biogeochemical processes in an aquifer system.</title>
        <authorList>
            <person name="Anantharaman K."/>
            <person name="Brown C.T."/>
            <person name="Hug L.A."/>
            <person name="Sharon I."/>
            <person name="Castelle C.J."/>
            <person name="Probst A.J."/>
            <person name="Thomas B.C."/>
            <person name="Singh A."/>
            <person name="Wilkins M.J."/>
            <person name="Karaoz U."/>
            <person name="Brodie E.L."/>
            <person name="Williams K.H."/>
            <person name="Hubbard S.S."/>
            <person name="Banfield J.F."/>
        </authorList>
    </citation>
    <scope>NUCLEOTIDE SEQUENCE [LARGE SCALE GENOMIC DNA]</scope>
</reference>
<dbReference type="EMBL" id="MHCR01000006">
    <property type="protein sequence ID" value="OGY25877.1"/>
    <property type="molecule type" value="Genomic_DNA"/>
</dbReference>
<gene>
    <name evidence="2" type="ORF">A2134_01815</name>
</gene>
<name>A0A1G1WF46_9BACT</name>
<evidence type="ECO:0000313" key="3">
    <source>
        <dbReference type="Proteomes" id="UP000178162"/>
    </source>
</evidence>
<evidence type="ECO:0000256" key="1">
    <source>
        <dbReference type="SAM" id="Phobius"/>
    </source>
</evidence>